<evidence type="ECO:0000313" key="3">
    <source>
        <dbReference type="Proteomes" id="UP000252669"/>
    </source>
</evidence>
<organism evidence="2 3">
    <name type="scientific">Aliarcobacter vitoriensis</name>
    <dbReference type="NCBI Taxonomy" id="2011099"/>
    <lineage>
        <taxon>Bacteria</taxon>
        <taxon>Pseudomonadati</taxon>
        <taxon>Campylobacterota</taxon>
        <taxon>Epsilonproteobacteria</taxon>
        <taxon>Campylobacterales</taxon>
        <taxon>Arcobacteraceae</taxon>
        <taxon>Aliarcobacter</taxon>
    </lineage>
</organism>
<dbReference type="Proteomes" id="UP000252669">
    <property type="component" value="Unassembled WGS sequence"/>
</dbReference>
<keyword evidence="3" id="KW-1185">Reference proteome</keyword>
<feature type="region of interest" description="Disordered" evidence="1">
    <location>
        <begin position="1"/>
        <end position="36"/>
    </location>
</feature>
<gene>
    <name evidence="2" type="ORF">CRU91_07155</name>
</gene>
<sequence length="2050" mass="223784">GKNKEVDTTILDNSNPNNPGEPDNPLTPGDNPGYGPEDTVYVRIINNAETIEGGDLKHTVQLVDKDGKSVTIPEDGEITVTLEYKIKDGTNSDDYETQQVTVVIPAGKTLAEVLSKSKVDFEAEGKEVYEVSIKDVKETGNKKVFENVEIDSKHNTVTDTILDGITLGNPENAYVDEDNFFAGASTTKENIADSKSLGINVPAGYEDKVGQYTINFDGKPKVTVDGQDYILKSNGQDITYSVNGNVITAIRTTDQKKVFDIVLNKNGTYKYTQYENIDHPKSGNVNESNGKENYNDKDNIDLNFKFNITTVSKNGQTVTSPSKEFKVTVNDSTPEVGDKTINTIEDIPLVIVLSDEPFKNGVIEIDNGKDGYQTVAKDGTVNIYDGNEVVGTLKNNANGTLTFTPNKDYSKYEADNGYLPNFKYKVYDTDGDYAVGQINIHVKPVTDGTEIKFQDGIIVDKNGNGTITTYEDNKNTQEGKNSVSLGLVQPTIKDNTDKNETAKGDHGERVDYITLKFTNGSSVNGAILEKADGSDILTITKNTDAVKIVIVKDDGTGKMVVDTDFHHSNIALGQTGVDYLTKEEYEGLKIQHAEDNDTDIKINISTKTYEVDDNGKPLLNSQANNQGKSDSKTMTVVIKPVTDAIELKFDSNKLAGNDVGTISSDGKTFVFNKDIIKEEGIINFNDLLSNTSGTTDGTNGTEKGDLDGSEIRWYTVKFEGDLKDHPDYLIINEKVVYSDNNGEYKYEFTASENTKADPDFKVQFPNGYSGGTLKGELTLHVQDRGVEEKNDSSKWGEELKQTVKFEVAVNPVADDATVKVGQPEGYEDAGRSLGNISNVVTDASKIDNPENGIRLPIEVTSTDKDGSETFTVTIKDIPNGSGLYVYDKSSASYKLVEVSKDGTQITINGQVINGNISGNISVKEENGKFAVEIKDYQNALKDGDGKYIIEEPKFIPPHNTHGDFPLKVDVKTVDTVKINGVDKTHTQEVATSKEIVVVVKDVADSVVGNDYNQETLVVTPNTDDKVIGTHKQYNVIVNEDDNGGKISLNSIFTDSTKLASYDSASEDLTIILKDLPKDVILEGNVTLINGQYIFKASDIPNIKIVTPPNYSGELNFKIDYITTEAGKETDNPSKTFDSKKTTDNVSIFVKPTVDAEFNSNTTKAEDIGAEITVNGKSYYKLDLGISYQNSDTDESLVSVTIDKPSDGDYILVIKGTDGTYTEITDFTKTYTEAELKNIYVQAPENQHGNFDITGSYTVKDSQNGVGKDVNYETVKTDTFTHKLTITPVTDQPELKIESIDKLSNSVVNGTKILIKAENASFTLNTKTTSEDIDNSEKVVKIIISGVPQGVMISGITDKLTDDKDGVTLYEHNGVYVIELNKNITSLDGILENIKFDITSYANFIDRDITITTYTEDSGNGDIKQDSKTINIVKDYGTGGNGQGISLETKSDYVTKEDTDFRLLDIFNISGGHQTDDIKIKVTNGTIEGYTPDANGEYTIKLKGNAADIGTILSQIKVIPDANFNDNKGQMQLTVNGFGLTDKIVDVSVTPVTDSGVITITPVDSATTIDENGEFKFDIKFENNVDIGTTLKDNVIYIKANENYKDSNESSTGKLYYIDNLGNKVELDADGKFELKDGYTIDNLPQFVYETGENRNGNVTITVSTENKESNADNYTLATGSTSITVQPVVSSEIKVEKVQDGIEDGQMASVKLSVDKYDPSEKFESVLIKVASGVAVYHGSNGSSLAMNVGDGSWLVPVNSDGSLPEIFFKGKEHLGGEIEFTATINAKDGEAKVTKELTGSVYVKEVADGVTIDPTKTGTNVNGFEWTTLNLNANMKDLDGSEKMYLELKGLGSFAQFKLKDGGIVESEYDSVNKVWTIKDIAYDKINDIQFTNDKDTTVDIKAWTTDGDDSTREKPATGFMEVDFAKNAVENGKFTLGKEVNIDFSKIENGDIKGVSTIDLSAKGENKLLNLTLEDVLSIGTKDGEGNINLTILGNSEDKLTFADKTQWQKSDTTTFENGKTFTEWSNTTGDTTVTVKVEQPISDGITN</sequence>
<dbReference type="EMBL" id="PDKB01000011">
    <property type="protein sequence ID" value="RBQ28767.1"/>
    <property type="molecule type" value="Genomic_DNA"/>
</dbReference>
<feature type="non-terminal residue" evidence="2">
    <location>
        <position position="1"/>
    </location>
</feature>
<protein>
    <submittedName>
        <fullName evidence="2">Uncharacterized protein</fullName>
    </submittedName>
</protein>
<accession>A0A366MRT8</accession>
<name>A0A366MRT8_9BACT</name>
<comment type="caution">
    <text evidence="2">The sequence shown here is derived from an EMBL/GenBank/DDBJ whole genome shotgun (WGS) entry which is preliminary data.</text>
</comment>
<reference evidence="2 3" key="1">
    <citation type="submission" date="2017-10" db="EMBL/GenBank/DDBJ databases">
        <title>Genomics of the genus Arcobacter.</title>
        <authorList>
            <person name="Perez-Cataluna A."/>
            <person name="Figueras M.J."/>
        </authorList>
    </citation>
    <scope>NUCLEOTIDE SEQUENCE [LARGE SCALE GENOMIC DNA]</scope>
    <source>
        <strain evidence="2 3">CECT 9230</strain>
    </source>
</reference>
<proteinExistence type="predicted"/>
<dbReference type="RefSeq" id="WP_113894543.1">
    <property type="nucleotide sequence ID" value="NZ_PDKB01000011.1"/>
</dbReference>
<evidence type="ECO:0000256" key="1">
    <source>
        <dbReference type="SAM" id="MobiDB-lite"/>
    </source>
</evidence>
<evidence type="ECO:0000313" key="2">
    <source>
        <dbReference type="EMBL" id="RBQ28767.1"/>
    </source>
</evidence>